<dbReference type="InterPro" id="IPR008271">
    <property type="entry name" value="Ser/Thr_kinase_AS"/>
</dbReference>
<dbReference type="Pfam" id="PF00069">
    <property type="entry name" value="Pkinase"/>
    <property type="match status" value="1"/>
</dbReference>
<evidence type="ECO:0000256" key="3">
    <source>
        <dbReference type="ARBA" id="ARBA00022741"/>
    </source>
</evidence>
<dbReference type="InterPro" id="IPR050538">
    <property type="entry name" value="MAP_kinase_kinase_kinase"/>
</dbReference>
<keyword evidence="3 8" id="KW-0547">Nucleotide-binding</keyword>
<dbReference type="EMBL" id="CABFNQ020000768">
    <property type="protein sequence ID" value="CAH0042924.1"/>
    <property type="molecule type" value="Genomic_DNA"/>
</dbReference>
<evidence type="ECO:0000256" key="5">
    <source>
        <dbReference type="ARBA" id="ARBA00022840"/>
    </source>
</evidence>
<dbReference type="GO" id="GO:0004707">
    <property type="term" value="F:MAP kinase activity"/>
    <property type="evidence" value="ECO:0007669"/>
    <property type="project" value="UniProtKB-EC"/>
</dbReference>
<evidence type="ECO:0000313" key="12">
    <source>
        <dbReference type="Proteomes" id="UP000696573"/>
    </source>
</evidence>
<dbReference type="InterPro" id="IPR011009">
    <property type="entry name" value="Kinase-like_dom_sf"/>
</dbReference>
<dbReference type="InterPro" id="IPR000719">
    <property type="entry name" value="Prot_kinase_dom"/>
</dbReference>
<dbReference type="AlphaFoldDB" id="A0A9N9W3X3"/>
<keyword evidence="4" id="KW-0418">Kinase</keyword>
<dbReference type="OrthoDB" id="5141198at2759"/>
<evidence type="ECO:0000259" key="10">
    <source>
        <dbReference type="PROSITE" id="PS50011"/>
    </source>
</evidence>
<evidence type="ECO:0000313" key="11">
    <source>
        <dbReference type="EMBL" id="CAH0042924.1"/>
    </source>
</evidence>
<reference evidence="11" key="1">
    <citation type="submission" date="2021-10" db="EMBL/GenBank/DDBJ databases">
        <authorList>
            <person name="Piombo E."/>
        </authorList>
    </citation>
    <scope>NUCLEOTIDE SEQUENCE</scope>
</reference>
<dbReference type="PANTHER" id="PTHR48016">
    <property type="entry name" value="MAP KINASE KINASE KINASE SSK2-RELATED-RELATED"/>
    <property type="match status" value="1"/>
</dbReference>
<evidence type="ECO:0000256" key="8">
    <source>
        <dbReference type="PROSITE-ProRule" id="PRU10141"/>
    </source>
</evidence>
<feature type="binding site" evidence="8">
    <location>
        <position position="236"/>
    </location>
    <ligand>
        <name>ATP</name>
        <dbReference type="ChEBI" id="CHEBI:30616"/>
    </ligand>
</feature>
<feature type="domain" description="Protein kinase" evidence="10">
    <location>
        <begin position="207"/>
        <end position="459"/>
    </location>
</feature>
<dbReference type="EC" id="2.7.11.24" evidence="1"/>
<dbReference type="Gene3D" id="1.10.510.10">
    <property type="entry name" value="Transferase(Phosphotransferase) domain 1"/>
    <property type="match status" value="1"/>
</dbReference>
<evidence type="ECO:0000256" key="4">
    <source>
        <dbReference type="ARBA" id="ARBA00022777"/>
    </source>
</evidence>
<protein>
    <recommendedName>
        <fullName evidence="1">mitogen-activated protein kinase</fullName>
        <ecNumber evidence="1">2.7.11.24</ecNumber>
    </recommendedName>
</protein>
<gene>
    <name evidence="11" type="ORF">CRHIZ90672A_00004881</name>
</gene>
<comment type="caution">
    <text evidence="11">The sequence shown here is derived from an EMBL/GenBank/DDBJ whole genome shotgun (WGS) entry which is preliminary data.</text>
</comment>
<dbReference type="Proteomes" id="UP000696573">
    <property type="component" value="Unassembled WGS sequence"/>
</dbReference>
<name>A0A9N9W3X3_9HYPO</name>
<dbReference type="PROSITE" id="PS00108">
    <property type="entry name" value="PROTEIN_KINASE_ST"/>
    <property type="match status" value="1"/>
</dbReference>
<accession>A0A9N9W3X3</accession>
<dbReference type="SUPFAM" id="SSF56112">
    <property type="entry name" value="Protein kinase-like (PK-like)"/>
    <property type="match status" value="1"/>
</dbReference>
<organism evidence="11 12">
    <name type="scientific">Clonostachys rhizophaga</name>
    <dbReference type="NCBI Taxonomy" id="160324"/>
    <lineage>
        <taxon>Eukaryota</taxon>
        <taxon>Fungi</taxon>
        <taxon>Dikarya</taxon>
        <taxon>Ascomycota</taxon>
        <taxon>Pezizomycotina</taxon>
        <taxon>Sordariomycetes</taxon>
        <taxon>Hypocreomycetidae</taxon>
        <taxon>Hypocreales</taxon>
        <taxon>Bionectriaceae</taxon>
        <taxon>Clonostachys</taxon>
    </lineage>
</organism>
<feature type="region of interest" description="Disordered" evidence="9">
    <location>
        <begin position="468"/>
        <end position="487"/>
    </location>
</feature>
<evidence type="ECO:0000256" key="1">
    <source>
        <dbReference type="ARBA" id="ARBA00012411"/>
    </source>
</evidence>
<dbReference type="CDD" id="cd00180">
    <property type="entry name" value="PKc"/>
    <property type="match status" value="1"/>
</dbReference>
<evidence type="ECO:0000256" key="6">
    <source>
        <dbReference type="ARBA" id="ARBA00047919"/>
    </source>
</evidence>
<dbReference type="InterPro" id="IPR017441">
    <property type="entry name" value="Protein_kinase_ATP_BS"/>
</dbReference>
<evidence type="ECO:0000256" key="2">
    <source>
        <dbReference type="ARBA" id="ARBA00022679"/>
    </source>
</evidence>
<comment type="catalytic activity">
    <reaction evidence="6">
        <text>L-threonyl-[protein] + ATP = O-phospho-L-threonyl-[protein] + ADP + H(+)</text>
        <dbReference type="Rhea" id="RHEA:46608"/>
        <dbReference type="Rhea" id="RHEA-COMP:11060"/>
        <dbReference type="Rhea" id="RHEA-COMP:11605"/>
        <dbReference type="ChEBI" id="CHEBI:15378"/>
        <dbReference type="ChEBI" id="CHEBI:30013"/>
        <dbReference type="ChEBI" id="CHEBI:30616"/>
        <dbReference type="ChEBI" id="CHEBI:61977"/>
        <dbReference type="ChEBI" id="CHEBI:456216"/>
        <dbReference type="EC" id="2.7.11.24"/>
    </reaction>
    <physiologicalReaction direction="left-to-right" evidence="6">
        <dbReference type="Rhea" id="RHEA:46609"/>
    </physiologicalReaction>
</comment>
<keyword evidence="12" id="KW-1185">Reference proteome</keyword>
<keyword evidence="5 8" id="KW-0067">ATP-binding</keyword>
<dbReference type="SMART" id="SM00220">
    <property type="entry name" value="S_TKc"/>
    <property type="match status" value="1"/>
</dbReference>
<keyword evidence="2" id="KW-0808">Transferase</keyword>
<dbReference type="PANTHER" id="PTHR48016:SF56">
    <property type="entry name" value="MAPKK KINASE"/>
    <property type="match status" value="1"/>
</dbReference>
<proteinExistence type="predicted"/>
<dbReference type="PROSITE" id="PS50011">
    <property type="entry name" value="PROTEIN_KINASE_DOM"/>
    <property type="match status" value="1"/>
</dbReference>
<dbReference type="GO" id="GO:0005524">
    <property type="term" value="F:ATP binding"/>
    <property type="evidence" value="ECO:0007669"/>
    <property type="project" value="UniProtKB-UniRule"/>
</dbReference>
<comment type="catalytic activity">
    <reaction evidence="7">
        <text>L-seryl-[protein] + ATP = O-phospho-L-seryl-[protein] + ADP + H(+)</text>
        <dbReference type="Rhea" id="RHEA:17989"/>
        <dbReference type="Rhea" id="RHEA-COMP:9863"/>
        <dbReference type="Rhea" id="RHEA-COMP:11604"/>
        <dbReference type="ChEBI" id="CHEBI:15378"/>
        <dbReference type="ChEBI" id="CHEBI:29999"/>
        <dbReference type="ChEBI" id="CHEBI:30616"/>
        <dbReference type="ChEBI" id="CHEBI:83421"/>
        <dbReference type="ChEBI" id="CHEBI:456216"/>
        <dbReference type="EC" id="2.7.11.24"/>
    </reaction>
    <physiologicalReaction direction="left-to-right" evidence="7">
        <dbReference type="Rhea" id="RHEA:17990"/>
    </physiologicalReaction>
</comment>
<sequence length="580" mass="64318">MPRDGPHPYALFSLLPANPRAKKALEHPENAHLVSDISSDAHSPEIYALDVGLHIGSASRYTLATIGRLGNIVVEGAGISRIQCSFEFHETNQREIMLHDRSNNNTTQLHGHTALPFEAGRIPRRVIIDPTVNLLLGFGGASCDMYKFEIVWHRREHLNVPKLIRYRENNPRLARTVLDEGAPTVAPSGRVTRIHTPASNNRVQIRYSARKFLGSGGFGEVHSVINVDTGNLLAMKRVRCPPPDSNEYILLKREVHTLSKVSHRHIIKCLCSRQEGEELLIFMDLKPGNVEQLISRNVFVEDPPLAKPLLHQMLQALDYLSHHGIIHRDVKPENILYDSALSLGQEGKYEYQLADFGLSNLATDACTRVGTSLYMAPELDIRNGPQTTKVDVWSLFVTLAYALDEGGFQRKLRRTAPPLRMITVREAANEERLRDIRAMAEIDPDRRASAAEILDQVFRGEGRTTPRRAVDVHGTRPGPEMGLQGPAGPVAGAEMQAGGREQRRGRPPRDLVGIGARATRPATRATQQQFVVAETPVRATRPATRATQRQFVVAETPARAGDVTQLLPGAFPDDDESSID</sequence>
<evidence type="ECO:0000256" key="7">
    <source>
        <dbReference type="ARBA" id="ARBA00048130"/>
    </source>
</evidence>
<evidence type="ECO:0000256" key="9">
    <source>
        <dbReference type="SAM" id="MobiDB-lite"/>
    </source>
</evidence>
<dbReference type="PROSITE" id="PS00107">
    <property type="entry name" value="PROTEIN_KINASE_ATP"/>
    <property type="match status" value="1"/>
</dbReference>